<sequence>MLFVSNGSQLLEKKIEIARKRMFLFASDVVPPDRKSSYTDLIDKINKSRSFCALADVDRNMKCVRTAGWRAGRLYYNYVPSALISNSLIEGTNTKQVSATDMFCRYYSIGRDDYVGNAWTGSCSLLPTLSNGATTLPGYFDMVLPAFDGTVFARTLNQMNDNAITASASSGGTINGPSSGIGRWSEDINSYIQNIYLTTTASPEVLTLTYSSASMGSISAKTQYNLGTVGAAWPRLFSAYRTRVYGTYYFSGGGWSYSTTNYAGAYGSSQVTVPENIYFGTGTTADTPAVDIAWGMMPIAFDVKAPVYAVVSKVNTDFAVAGPVLPTEILTGTFNTYEPVVLPKRFTL</sequence>
<evidence type="ECO:0000313" key="1">
    <source>
        <dbReference type="EMBL" id="QZE60002.1"/>
    </source>
</evidence>
<protein>
    <submittedName>
        <fullName evidence="1">Uncharacterized protein</fullName>
    </submittedName>
</protein>
<proteinExistence type="predicted"/>
<organism evidence="1 2">
    <name type="scientific">Erwinia phage pEa_SNUABM_35</name>
    <dbReference type="NCBI Taxonomy" id="2869557"/>
    <lineage>
        <taxon>Viruses</taxon>
        <taxon>Duplodnaviria</taxon>
        <taxon>Heunggongvirae</taxon>
        <taxon>Uroviricota</taxon>
        <taxon>Caudoviricetes</taxon>
        <taxon>Alexandravirus</taxon>
        <taxon>Alexandravirus SNUABM35</taxon>
    </lineage>
</organism>
<gene>
    <name evidence="1" type="ORF">pEaSNUABM35_00085</name>
</gene>
<dbReference type="Proteomes" id="UP000827806">
    <property type="component" value="Segment"/>
</dbReference>
<accession>A0AAE7XQY9</accession>
<dbReference type="EMBL" id="MZ443788">
    <property type="protein sequence ID" value="QZE60002.1"/>
    <property type="molecule type" value="Genomic_DNA"/>
</dbReference>
<evidence type="ECO:0000313" key="2">
    <source>
        <dbReference type="Proteomes" id="UP000827806"/>
    </source>
</evidence>
<name>A0AAE7XQY9_9CAUD</name>
<keyword evidence="2" id="KW-1185">Reference proteome</keyword>
<reference evidence="1 2" key="1">
    <citation type="submission" date="2021-06" db="EMBL/GenBank/DDBJ databases">
        <title>Complete genome sequence of Erwinia phage pEa_SNUABM_35.</title>
        <authorList>
            <person name="Kim S.G."/>
            <person name="Park S.C."/>
        </authorList>
    </citation>
    <scope>NUCLEOTIDE SEQUENCE [LARGE SCALE GENOMIC DNA]</scope>
</reference>